<keyword evidence="1" id="KW-0472">Membrane</keyword>
<organism evidence="2 3">
    <name type="scientific">Vibrio aestuarianus</name>
    <dbReference type="NCBI Taxonomy" id="28171"/>
    <lineage>
        <taxon>Bacteria</taxon>
        <taxon>Pseudomonadati</taxon>
        <taxon>Pseudomonadota</taxon>
        <taxon>Gammaproteobacteria</taxon>
        <taxon>Vibrionales</taxon>
        <taxon>Vibrionaceae</taxon>
        <taxon>Vibrio</taxon>
    </lineage>
</organism>
<name>A0ABM9FS95_9VIBR</name>
<evidence type="ECO:0000256" key="1">
    <source>
        <dbReference type="SAM" id="Phobius"/>
    </source>
</evidence>
<dbReference type="EMBL" id="CALYLK010000136">
    <property type="protein sequence ID" value="CAH8237563.1"/>
    <property type="molecule type" value="Genomic_DNA"/>
</dbReference>
<reference evidence="2" key="1">
    <citation type="submission" date="2022-06" db="EMBL/GenBank/DDBJ databases">
        <authorList>
            <person name="Goudenege D."/>
            <person name="Le Roux F."/>
        </authorList>
    </citation>
    <scope>NUCLEOTIDE SEQUENCE</scope>
    <source>
        <strain evidence="2">12-063</strain>
    </source>
</reference>
<feature type="transmembrane region" description="Helical" evidence="1">
    <location>
        <begin position="61"/>
        <end position="87"/>
    </location>
</feature>
<gene>
    <name evidence="2" type="ORF">VAE063_950548</name>
</gene>
<keyword evidence="1" id="KW-1133">Transmembrane helix</keyword>
<feature type="transmembrane region" description="Helical" evidence="1">
    <location>
        <begin position="20"/>
        <end position="40"/>
    </location>
</feature>
<evidence type="ECO:0008006" key="4">
    <source>
        <dbReference type="Google" id="ProtNLM"/>
    </source>
</evidence>
<sequence>MNTYDIARFFGLSIDNAETLLLVVLAISGAFVARFSFLIFKSNSNHWVTWLNLPAQLFTGYFLVSHLGWLWGIVGLITPMFILPMLVSWKTMIYSWVSFLLYPSIALMLFCAYVLA</sequence>
<dbReference type="Proteomes" id="UP001152658">
    <property type="component" value="Unassembled WGS sequence"/>
</dbReference>
<keyword evidence="3" id="KW-1185">Reference proteome</keyword>
<feature type="transmembrane region" description="Helical" evidence="1">
    <location>
        <begin position="93"/>
        <end position="115"/>
    </location>
</feature>
<accession>A0ABM9FS95</accession>
<comment type="caution">
    <text evidence="2">The sequence shown here is derived from an EMBL/GenBank/DDBJ whole genome shotgun (WGS) entry which is preliminary data.</text>
</comment>
<dbReference type="RefSeq" id="WP_168523075.1">
    <property type="nucleotide sequence ID" value="NZ_CALYLA010000019.1"/>
</dbReference>
<proteinExistence type="predicted"/>
<evidence type="ECO:0000313" key="2">
    <source>
        <dbReference type="EMBL" id="CAH8237563.1"/>
    </source>
</evidence>
<protein>
    <recommendedName>
        <fullName evidence="4">Inner membrane protein</fullName>
    </recommendedName>
</protein>
<keyword evidence="1" id="KW-0812">Transmembrane</keyword>
<evidence type="ECO:0000313" key="3">
    <source>
        <dbReference type="Proteomes" id="UP001152658"/>
    </source>
</evidence>